<dbReference type="AlphaFoldDB" id="A0A9W6SGA0"/>
<dbReference type="Gene3D" id="3.40.630.30">
    <property type="match status" value="2"/>
</dbReference>
<dbReference type="InterPro" id="IPR000182">
    <property type="entry name" value="GNAT_dom"/>
</dbReference>
<dbReference type="EMBL" id="BSTX01000001">
    <property type="protein sequence ID" value="GLZ75463.1"/>
    <property type="molecule type" value="Genomic_DNA"/>
</dbReference>
<dbReference type="InterPro" id="IPR016181">
    <property type="entry name" value="Acyl_CoA_acyltransferase"/>
</dbReference>
<dbReference type="GO" id="GO:0016747">
    <property type="term" value="F:acyltransferase activity, transferring groups other than amino-acyl groups"/>
    <property type="evidence" value="ECO:0007669"/>
    <property type="project" value="InterPro"/>
</dbReference>
<keyword evidence="3" id="KW-1185">Reference proteome</keyword>
<dbReference type="Proteomes" id="UP001165079">
    <property type="component" value="Unassembled WGS sequence"/>
</dbReference>
<dbReference type="SUPFAM" id="SSF55729">
    <property type="entry name" value="Acyl-CoA N-acyltransferases (Nat)"/>
    <property type="match status" value="2"/>
</dbReference>
<comment type="caution">
    <text evidence="2">The sequence shown here is derived from an EMBL/GenBank/DDBJ whole genome shotgun (WGS) entry which is preliminary data.</text>
</comment>
<gene>
    <name evidence="2" type="ORF">Afil01_02700</name>
</gene>
<name>A0A9W6SGA0_9ACTN</name>
<proteinExistence type="predicted"/>
<feature type="domain" description="N-acetyltransferase" evidence="1">
    <location>
        <begin position="142"/>
        <end position="279"/>
    </location>
</feature>
<reference evidence="2" key="1">
    <citation type="submission" date="2023-03" db="EMBL/GenBank/DDBJ databases">
        <title>Actinorhabdospora filicis NBRC 111898.</title>
        <authorList>
            <person name="Ichikawa N."/>
            <person name="Sato H."/>
            <person name="Tonouchi N."/>
        </authorList>
    </citation>
    <scope>NUCLEOTIDE SEQUENCE</scope>
    <source>
        <strain evidence="2">NBRC 111898</strain>
    </source>
</reference>
<evidence type="ECO:0000313" key="3">
    <source>
        <dbReference type="Proteomes" id="UP001165079"/>
    </source>
</evidence>
<sequence>MEISTYTDDYELVAPLYGLSPERLREIDALHAERPPRLVAVDGGTPVGVVGGWVRPDGRLVGRFGGDPARTAAPLADRLAAMFGADVHTQVAEEDAPAFRAAGFRDLRAEDRYRVRFAEALDRLGERPVPGGYRLIGADSADPGRLLDLDCALRGRGWRPDPVWFREETFGSPFFDPSGYLVAVSGAGDYTGLARFWRNPDGPRLGFLAVLPEHRGRGVAAALLARAMRAAASWGHEEFVTEADPDTEGASLLARAGASRTGRSVELVRERVLLEAVAERHGPSYVAMIGECERIGEGYPWNNVPLARSDFAAFVRELQEEAAGIGLPEGAAAQRTYVLTRDGEVLGEFRLRPDIAEPFEEHNGHIGYNLRPSARGRGLGTRGLALVLDEARRLGVPGVLLTVEGANEESVRVILKNGGRLVRVFGDADDARVRSYWIDL</sequence>
<evidence type="ECO:0000259" key="1">
    <source>
        <dbReference type="PROSITE" id="PS51186"/>
    </source>
</evidence>
<dbReference type="Pfam" id="PF13302">
    <property type="entry name" value="Acetyltransf_3"/>
    <property type="match status" value="1"/>
</dbReference>
<dbReference type="PROSITE" id="PS51186">
    <property type="entry name" value="GNAT"/>
    <property type="match status" value="2"/>
</dbReference>
<protein>
    <recommendedName>
        <fullName evidence="1">N-acetyltransferase domain-containing protein</fullName>
    </recommendedName>
</protein>
<dbReference type="PANTHER" id="PTHR39173:SF1">
    <property type="entry name" value="ACETYLTRANSFERASE"/>
    <property type="match status" value="1"/>
</dbReference>
<dbReference type="PANTHER" id="PTHR39173">
    <property type="entry name" value="ACETYLTRANSFERASE"/>
    <property type="match status" value="1"/>
</dbReference>
<organism evidence="2 3">
    <name type="scientific">Actinorhabdospora filicis</name>
    <dbReference type="NCBI Taxonomy" id="1785913"/>
    <lineage>
        <taxon>Bacteria</taxon>
        <taxon>Bacillati</taxon>
        <taxon>Actinomycetota</taxon>
        <taxon>Actinomycetes</taxon>
        <taxon>Micromonosporales</taxon>
        <taxon>Micromonosporaceae</taxon>
        <taxon>Actinorhabdospora</taxon>
    </lineage>
</organism>
<feature type="domain" description="N-acetyltransferase" evidence="1">
    <location>
        <begin position="283"/>
        <end position="440"/>
    </location>
</feature>
<evidence type="ECO:0000313" key="2">
    <source>
        <dbReference type="EMBL" id="GLZ75463.1"/>
    </source>
</evidence>
<accession>A0A9W6SGA0</accession>
<dbReference type="RefSeq" id="WP_285660699.1">
    <property type="nucleotide sequence ID" value="NZ_BSTX01000001.1"/>
</dbReference>
<dbReference type="Pfam" id="PF00583">
    <property type="entry name" value="Acetyltransf_1"/>
    <property type="match status" value="1"/>
</dbReference>
<dbReference type="CDD" id="cd04301">
    <property type="entry name" value="NAT_SF"/>
    <property type="match status" value="1"/>
</dbReference>